<dbReference type="GO" id="GO:0003677">
    <property type="term" value="F:DNA binding"/>
    <property type="evidence" value="ECO:0007669"/>
    <property type="project" value="InterPro"/>
</dbReference>
<organism evidence="1 2">
    <name type="scientific">Pelosinus propionicus DSM 13327</name>
    <dbReference type="NCBI Taxonomy" id="1123291"/>
    <lineage>
        <taxon>Bacteria</taxon>
        <taxon>Bacillati</taxon>
        <taxon>Bacillota</taxon>
        <taxon>Negativicutes</taxon>
        <taxon>Selenomonadales</taxon>
        <taxon>Sporomusaceae</taxon>
        <taxon>Pelosinus</taxon>
    </lineage>
</organism>
<sequence>MANSDIRERIQKYKGTVKNWQIADHLGIADTTFSRWLRKELTMEKKELIMSAIERLAKGECR</sequence>
<accession>A0A1I4N8C4</accession>
<gene>
    <name evidence="1" type="ORF">SAMN04490355_10429</name>
</gene>
<dbReference type="OrthoDB" id="2065126at2"/>
<evidence type="ECO:0000313" key="2">
    <source>
        <dbReference type="Proteomes" id="UP000199520"/>
    </source>
</evidence>
<dbReference type="STRING" id="1123291.SAMN04490355_10429"/>
<dbReference type="InterPro" id="IPR010982">
    <property type="entry name" value="Lambda_DNA-bd_dom_sf"/>
</dbReference>
<protein>
    <submittedName>
        <fullName evidence="1">Uncharacterized protein</fullName>
    </submittedName>
</protein>
<reference evidence="2" key="1">
    <citation type="submission" date="2016-10" db="EMBL/GenBank/DDBJ databases">
        <authorList>
            <person name="Varghese N."/>
            <person name="Submissions S."/>
        </authorList>
    </citation>
    <scope>NUCLEOTIDE SEQUENCE [LARGE SCALE GENOMIC DNA]</scope>
    <source>
        <strain evidence="2">DSM 13327</strain>
    </source>
</reference>
<dbReference type="Gene3D" id="1.10.260.40">
    <property type="entry name" value="lambda repressor-like DNA-binding domains"/>
    <property type="match status" value="1"/>
</dbReference>
<keyword evidence="2" id="KW-1185">Reference proteome</keyword>
<dbReference type="EMBL" id="FOTS01000042">
    <property type="protein sequence ID" value="SFM11520.1"/>
    <property type="molecule type" value="Genomic_DNA"/>
</dbReference>
<name>A0A1I4N8C4_9FIRM</name>
<dbReference type="AlphaFoldDB" id="A0A1I4N8C4"/>
<proteinExistence type="predicted"/>
<dbReference type="Proteomes" id="UP000199520">
    <property type="component" value="Unassembled WGS sequence"/>
</dbReference>
<dbReference type="RefSeq" id="WP_090941120.1">
    <property type="nucleotide sequence ID" value="NZ_FOTS01000042.1"/>
</dbReference>
<evidence type="ECO:0000313" key="1">
    <source>
        <dbReference type="EMBL" id="SFM11520.1"/>
    </source>
</evidence>